<name>A0A2R5LFL0_9ACAR</name>
<protein>
    <submittedName>
        <fullName evidence="2">Putative conserved secreted protein</fullName>
    </submittedName>
</protein>
<dbReference type="Pfam" id="PF00277">
    <property type="entry name" value="SAA"/>
    <property type="match status" value="1"/>
</dbReference>
<dbReference type="Gene3D" id="1.10.132.110">
    <property type="entry name" value="Serum amyloid A protein"/>
    <property type="match status" value="1"/>
</dbReference>
<dbReference type="SMART" id="SM00197">
    <property type="entry name" value="SAA"/>
    <property type="match status" value="1"/>
</dbReference>
<reference evidence="2" key="1">
    <citation type="submission" date="2018-03" db="EMBL/GenBank/DDBJ databases">
        <title>The relapsing fever spirochete Borrelia turicatae persists in the highly oxidative environment of its soft-bodied tick vector.</title>
        <authorList>
            <person name="Bourret T.J."/>
            <person name="Boyle W.K."/>
            <person name="Valenzuela J.G."/>
            <person name="Oliveira F."/>
            <person name="Lopez J.E."/>
        </authorList>
    </citation>
    <scope>NUCLEOTIDE SEQUENCE</scope>
    <source>
        <strain evidence="2">Kansas strain/isolate</strain>
        <tissue evidence="2">Salivary glands</tissue>
    </source>
</reference>
<feature type="signal peptide" evidence="1">
    <location>
        <begin position="1"/>
        <end position="20"/>
    </location>
</feature>
<organism evidence="2">
    <name type="scientific">Ornithodoros turicata</name>
    <dbReference type="NCBI Taxonomy" id="34597"/>
    <lineage>
        <taxon>Eukaryota</taxon>
        <taxon>Metazoa</taxon>
        <taxon>Ecdysozoa</taxon>
        <taxon>Arthropoda</taxon>
        <taxon>Chelicerata</taxon>
        <taxon>Arachnida</taxon>
        <taxon>Acari</taxon>
        <taxon>Parasitiformes</taxon>
        <taxon>Ixodida</taxon>
        <taxon>Ixodoidea</taxon>
        <taxon>Argasidae</taxon>
        <taxon>Ornithodorinae</taxon>
        <taxon>Ornithodoros</taxon>
    </lineage>
</organism>
<accession>A0A2R5LFL0</accession>
<feature type="chain" id="PRO_5015312805" evidence="1">
    <location>
        <begin position="21"/>
        <end position="148"/>
    </location>
</feature>
<sequence length="148" mass="16545">MRITVFFLAALCGMLIVVQAQSGGINWSGILRCLSNAGGYRPNRDTFCAARQMLAGYTEMRRANCRNCDKYFHCQANYNAVSRCGRSRSARETARKISDCREYSQGGGPDSVADQEANRFGRNLGNCGDRYLRRVGCAYNPSTRSCRR</sequence>
<dbReference type="AlphaFoldDB" id="A0A2R5LFL0"/>
<dbReference type="FunFam" id="1.10.132.110:FF:000003">
    <property type="entry name" value="Serum amyloid A protein, putative"/>
    <property type="match status" value="1"/>
</dbReference>
<dbReference type="EMBL" id="GGLE01004185">
    <property type="protein sequence ID" value="MBY08311.1"/>
    <property type="molecule type" value="Transcribed_RNA"/>
</dbReference>
<evidence type="ECO:0000256" key="1">
    <source>
        <dbReference type="SAM" id="SignalP"/>
    </source>
</evidence>
<evidence type="ECO:0000313" key="2">
    <source>
        <dbReference type="EMBL" id="MBY08311.1"/>
    </source>
</evidence>
<proteinExistence type="predicted"/>
<dbReference type="GO" id="GO:0005576">
    <property type="term" value="C:extracellular region"/>
    <property type="evidence" value="ECO:0007669"/>
    <property type="project" value="InterPro"/>
</dbReference>
<keyword evidence="1" id="KW-0732">Signal</keyword>
<dbReference type="InterPro" id="IPR000096">
    <property type="entry name" value="Serum_amyloid_A"/>
</dbReference>